<dbReference type="STRING" id="1230456.C468_12087"/>
<dbReference type="RefSeq" id="WP_008849099.1">
    <property type="nucleotide sequence ID" value="NZ_AOJH01000073.1"/>
</dbReference>
<dbReference type="Proteomes" id="UP000011546">
    <property type="component" value="Unassembled WGS sequence"/>
</dbReference>
<accession>M0NUC8</accession>
<dbReference type="EMBL" id="AOJH01000073">
    <property type="protein sequence ID" value="EMA61537.1"/>
    <property type="molecule type" value="Genomic_DNA"/>
</dbReference>
<proteinExistence type="predicted"/>
<evidence type="ECO:0000313" key="1">
    <source>
        <dbReference type="EMBL" id="EMA61537.1"/>
    </source>
</evidence>
<name>M0NUC8_9EURY</name>
<organism evidence="1 2">
    <name type="scientific">Halorubrum kocurii JCM 14978</name>
    <dbReference type="NCBI Taxonomy" id="1230456"/>
    <lineage>
        <taxon>Archaea</taxon>
        <taxon>Methanobacteriati</taxon>
        <taxon>Methanobacteriota</taxon>
        <taxon>Stenosarchaea group</taxon>
        <taxon>Halobacteria</taxon>
        <taxon>Halobacteriales</taxon>
        <taxon>Haloferacaceae</taxon>
        <taxon>Halorubrum</taxon>
    </lineage>
</organism>
<reference evidence="1 2" key="1">
    <citation type="journal article" date="2014" name="PLoS Genet.">
        <title>Phylogenetically driven sequencing of extremely halophilic archaea reveals strategies for static and dynamic osmo-response.</title>
        <authorList>
            <person name="Becker E.A."/>
            <person name="Seitzer P.M."/>
            <person name="Tritt A."/>
            <person name="Larsen D."/>
            <person name="Krusor M."/>
            <person name="Yao A.I."/>
            <person name="Wu D."/>
            <person name="Madern D."/>
            <person name="Eisen J.A."/>
            <person name="Darling A.E."/>
            <person name="Facciotti M.T."/>
        </authorList>
    </citation>
    <scope>NUCLEOTIDE SEQUENCE [LARGE SCALE GENOMIC DNA]</scope>
    <source>
        <strain evidence="1 2">JCM 14978</strain>
    </source>
</reference>
<keyword evidence="2" id="KW-1185">Reference proteome</keyword>
<dbReference type="PATRIC" id="fig|1230456.3.peg.2401"/>
<evidence type="ECO:0000313" key="2">
    <source>
        <dbReference type="Proteomes" id="UP000011546"/>
    </source>
</evidence>
<gene>
    <name evidence="1" type="ORF">C468_12087</name>
</gene>
<dbReference type="AlphaFoldDB" id="M0NUC8"/>
<sequence>MRAREWAVAAAFGDPTEYDVPALPAWRVERGADGDLAFAAADGDEPFIAAKRPVRVRR</sequence>
<dbReference type="OrthoDB" id="228552at2157"/>
<protein>
    <submittedName>
        <fullName evidence="1">Uncharacterized protein</fullName>
    </submittedName>
</protein>
<comment type="caution">
    <text evidence="1">The sequence shown here is derived from an EMBL/GenBank/DDBJ whole genome shotgun (WGS) entry which is preliminary data.</text>
</comment>